<reference evidence="2 3" key="1">
    <citation type="journal article" date="2018" name="Sci. Rep.">
        <title>Genomic signatures of local adaptation to the degree of environmental predictability in rotifers.</title>
        <authorList>
            <person name="Franch-Gras L."/>
            <person name="Hahn C."/>
            <person name="Garcia-Roger E.M."/>
            <person name="Carmona M.J."/>
            <person name="Serra M."/>
            <person name="Gomez A."/>
        </authorList>
    </citation>
    <scope>NUCLEOTIDE SEQUENCE [LARGE SCALE GENOMIC DNA]</scope>
    <source>
        <strain evidence="2">HYR1</strain>
    </source>
</reference>
<keyword evidence="1" id="KW-0812">Transmembrane</keyword>
<feature type="transmembrane region" description="Helical" evidence="1">
    <location>
        <begin position="23"/>
        <end position="40"/>
    </location>
</feature>
<gene>
    <name evidence="2" type="ORF">BpHYR1_045967</name>
</gene>
<dbReference type="Proteomes" id="UP000276133">
    <property type="component" value="Unassembled WGS sequence"/>
</dbReference>
<accession>A0A3M7T6M0</accession>
<evidence type="ECO:0000313" key="2">
    <source>
        <dbReference type="EMBL" id="RNA43704.1"/>
    </source>
</evidence>
<sequence length="67" mass="8387">MIQLKIQNINSIRDWFLPGFPEFIYLYNISICFFHLSMNYKKIRKQDHRQKEESSFYFWVTKSILYK</sequence>
<evidence type="ECO:0000256" key="1">
    <source>
        <dbReference type="SAM" id="Phobius"/>
    </source>
</evidence>
<comment type="caution">
    <text evidence="2">The sequence shown here is derived from an EMBL/GenBank/DDBJ whole genome shotgun (WGS) entry which is preliminary data.</text>
</comment>
<organism evidence="2 3">
    <name type="scientific">Brachionus plicatilis</name>
    <name type="common">Marine rotifer</name>
    <name type="synonym">Brachionus muelleri</name>
    <dbReference type="NCBI Taxonomy" id="10195"/>
    <lineage>
        <taxon>Eukaryota</taxon>
        <taxon>Metazoa</taxon>
        <taxon>Spiralia</taxon>
        <taxon>Gnathifera</taxon>
        <taxon>Rotifera</taxon>
        <taxon>Eurotatoria</taxon>
        <taxon>Monogononta</taxon>
        <taxon>Pseudotrocha</taxon>
        <taxon>Ploima</taxon>
        <taxon>Brachionidae</taxon>
        <taxon>Brachionus</taxon>
    </lineage>
</organism>
<proteinExistence type="predicted"/>
<name>A0A3M7T6M0_BRAPC</name>
<dbReference type="AlphaFoldDB" id="A0A3M7T6M0"/>
<evidence type="ECO:0000313" key="3">
    <source>
        <dbReference type="Proteomes" id="UP000276133"/>
    </source>
</evidence>
<keyword evidence="1" id="KW-1133">Transmembrane helix</keyword>
<dbReference type="EMBL" id="REGN01000185">
    <property type="protein sequence ID" value="RNA43704.1"/>
    <property type="molecule type" value="Genomic_DNA"/>
</dbReference>
<keyword evidence="1" id="KW-0472">Membrane</keyword>
<protein>
    <submittedName>
        <fullName evidence="2">Uncharacterized protein</fullName>
    </submittedName>
</protein>
<keyword evidence="3" id="KW-1185">Reference proteome</keyword>